<evidence type="ECO:0000313" key="4">
    <source>
        <dbReference type="Proteomes" id="UP000663828"/>
    </source>
</evidence>
<dbReference type="GO" id="GO:1903723">
    <property type="term" value="P:negative regulation of centriole elongation"/>
    <property type="evidence" value="ECO:0007669"/>
    <property type="project" value="TreeGrafter"/>
</dbReference>
<feature type="compositionally biased region" description="Basic and acidic residues" evidence="1">
    <location>
        <begin position="373"/>
        <end position="383"/>
    </location>
</feature>
<dbReference type="Proteomes" id="UP000663828">
    <property type="component" value="Unassembled WGS sequence"/>
</dbReference>
<evidence type="ECO:0000313" key="2">
    <source>
        <dbReference type="EMBL" id="CAF0808272.1"/>
    </source>
</evidence>
<dbReference type="GO" id="GO:0007099">
    <property type="term" value="P:centriole replication"/>
    <property type="evidence" value="ECO:0007669"/>
    <property type="project" value="InterPro"/>
</dbReference>
<gene>
    <name evidence="2" type="ORF">EDS130_LOCUS5211</name>
    <name evidence="3" type="ORF">XAT740_LOCUS45544</name>
</gene>
<feature type="compositionally biased region" description="Polar residues" evidence="1">
    <location>
        <begin position="416"/>
        <end position="438"/>
    </location>
</feature>
<feature type="region of interest" description="Disordered" evidence="1">
    <location>
        <begin position="329"/>
        <end position="348"/>
    </location>
</feature>
<feature type="compositionally biased region" description="Polar residues" evidence="1">
    <location>
        <begin position="157"/>
        <end position="172"/>
    </location>
</feature>
<feature type="compositionally biased region" description="Polar residues" evidence="1">
    <location>
        <begin position="333"/>
        <end position="344"/>
    </location>
</feature>
<sequence length="471" mass="54725">MEQFIERLDTVLDTDPFQDIDWTLLSQNDCELLEKYRAKYLEDRKRIRDERKTKNFEQIMEDLLQELSHKPDISSFCRTLDEPLLTTNSILRDVRKNESDTSDDEQDDLEHCTTWIDPSKSIGRSVGTDELQTSTYMIYPVEQSPVVAPEPTRKTQRYTSQARRNTYTLQDSSTEDENDKPKQIVNTKHEYVRLDSQGFDPQQQQQQENPFNHVTDARSTFSIPKTRFRFTHREAQNILYRKLGAFIKGHLTRQLFRTDRVTRLIQTLHDTRKFAVDFQGHCSSTKTKLDPEDFTIIDQLIKQTEMVLNELHAIFEQYSAAEKVSIITRHKQSQQSRTTKTNQRLARDFGVERPIIEPIPAPSAKTASTAKPTEFRRPTDIRRHVSAAPIRLAPSTTNTRTNPVKKAATVQRKSRPLSSVHHNNEPFTNQQPSRSSSANNNHQNNNNNNNNIFHPPLRIAPASPMFRNRLK</sequence>
<keyword evidence="4" id="KW-1185">Reference proteome</keyword>
<organism evidence="3 4">
    <name type="scientific">Adineta ricciae</name>
    <name type="common">Rotifer</name>
    <dbReference type="NCBI Taxonomy" id="249248"/>
    <lineage>
        <taxon>Eukaryota</taxon>
        <taxon>Metazoa</taxon>
        <taxon>Spiralia</taxon>
        <taxon>Gnathifera</taxon>
        <taxon>Rotifera</taxon>
        <taxon>Eurotatoria</taxon>
        <taxon>Bdelloidea</taxon>
        <taxon>Adinetida</taxon>
        <taxon>Adinetidae</taxon>
        <taxon>Adineta</taxon>
    </lineage>
</organism>
<comment type="caution">
    <text evidence="3">The sequence shown here is derived from an EMBL/GenBank/DDBJ whole genome shotgun (WGS) entry which is preliminary data.</text>
</comment>
<reference evidence="3" key="1">
    <citation type="submission" date="2021-02" db="EMBL/GenBank/DDBJ databases">
        <authorList>
            <person name="Nowell W R."/>
        </authorList>
    </citation>
    <scope>NUCLEOTIDE SEQUENCE</scope>
</reference>
<dbReference type="OrthoDB" id="10028852at2759"/>
<dbReference type="PANTHER" id="PTHR13594">
    <property type="entry name" value="CENTRIOLAR COILED-COIL PROTEIN OF 110 KDA"/>
    <property type="match status" value="1"/>
</dbReference>
<evidence type="ECO:0000313" key="3">
    <source>
        <dbReference type="EMBL" id="CAF1581316.1"/>
    </source>
</evidence>
<dbReference type="GO" id="GO:0032053">
    <property type="term" value="P:ciliary basal body organization"/>
    <property type="evidence" value="ECO:0007669"/>
    <property type="project" value="TreeGrafter"/>
</dbReference>
<dbReference type="PANTHER" id="PTHR13594:SF1">
    <property type="entry name" value="CENTRIOLAR COILED-COIL PROTEIN OF 110 KDA"/>
    <property type="match status" value="1"/>
</dbReference>
<dbReference type="GO" id="GO:0032465">
    <property type="term" value="P:regulation of cytokinesis"/>
    <property type="evidence" value="ECO:0007669"/>
    <property type="project" value="InterPro"/>
</dbReference>
<dbReference type="EMBL" id="CAJNOJ010000014">
    <property type="protein sequence ID" value="CAF0808272.1"/>
    <property type="molecule type" value="Genomic_DNA"/>
</dbReference>
<dbReference type="Proteomes" id="UP000663852">
    <property type="component" value="Unassembled WGS sequence"/>
</dbReference>
<name>A0A815ZDB2_ADIRI</name>
<protein>
    <submittedName>
        <fullName evidence="3">Uncharacterized protein</fullName>
    </submittedName>
</protein>
<dbReference type="InterPro" id="IPR033207">
    <property type="entry name" value="CCP110"/>
</dbReference>
<feature type="compositionally biased region" description="Low complexity" evidence="1">
    <location>
        <begin position="439"/>
        <end position="451"/>
    </location>
</feature>
<proteinExistence type="predicted"/>
<evidence type="ECO:0000256" key="1">
    <source>
        <dbReference type="SAM" id="MobiDB-lite"/>
    </source>
</evidence>
<accession>A0A815ZDB2</accession>
<dbReference type="AlphaFoldDB" id="A0A815ZDB2"/>
<feature type="region of interest" description="Disordered" evidence="1">
    <location>
        <begin position="354"/>
        <end position="471"/>
    </location>
</feature>
<feature type="region of interest" description="Disordered" evidence="1">
    <location>
        <begin position="147"/>
        <end position="184"/>
    </location>
</feature>
<dbReference type="GO" id="GO:0005814">
    <property type="term" value="C:centriole"/>
    <property type="evidence" value="ECO:0007669"/>
    <property type="project" value="InterPro"/>
</dbReference>
<dbReference type="EMBL" id="CAJNOR010005964">
    <property type="protein sequence ID" value="CAF1581316.1"/>
    <property type="molecule type" value="Genomic_DNA"/>
</dbReference>